<keyword evidence="7 10" id="KW-0804">Transcription</keyword>
<evidence type="ECO:0000256" key="11">
    <source>
        <dbReference type="SAM" id="Coils"/>
    </source>
</evidence>
<dbReference type="Pfam" id="PF08512">
    <property type="entry name" value="Rttp106-like_middle"/>
    <property type="match status" value="1"/>
</dbReference>
<name>A0A915EWT7_9BILA</name>
<dbReference type="FunFam" id="2.30.29.30:FF:000017">
    <property type="entry name" value="FACT complex subunit SPT16"/>
    <property type="match status" value="1"/>
</dbReference>
<organism evidence="16 17">
    <name type="scientific">Ditylenchus dipsaci</name>
    <dbReference type="NCBI Taxonomy" id="166011"/>
    <lineage>
        <taxon>Eukaryota</taxon>
        <taxon>Metazoa</taxon>
        <taxon>Ecdysozoa</taxon>
        <taxon>Nematoda</taxon>
        <taxon>Chromadorea</taxon>
        <taxon>Rhabditida</taxon>
        <taxon>Tylenchina</taxon>
        <taxon>Tylenchomorpha</taxon>
        <taxon>Sphaerularioidea</taxon>
        <taxon>Anguinidae</taxon>
        <taxon>Anguininae</taxon>
        <taxon>Ditylenchus</taxon>
    </lineage>
</organism>
<dbReference type="GO" id="GO:0006260">
    <property type="term" value="P:DNA replication"/>
    <property type="evidence" value="ECO:0007669"/>
    <property type="project" value="UniProtKB-KW"/>
</dbReference>
<evidence type="ECO:0000256" key="5">
    <source>
        <dbReference type="ARBA" id="ARBA00023015"/>
    </source>
</evidence>
<feature type="compositionally biased region" description="Acidic residues" evidence="12">
    <location>
        <begin position="936"/>
        <end position="946"/>
    </location>
</feature>
<dbReference type="Proteomes" id="UP000887574">
    <property type="component" value="Unplaced"/>
</dbReference>
<feature type="region of interest" description="Disordered" evidence="12">
    <location>
        <begin position="892"/>
        <end position="997"/>
    </location>
</feature>
<feature type="domain" description="Histone chaperone RTT106/FACT complex subunit SPT16-like middle" evidence="15">
    <location>
        <begin position="769"/>
        <end position="859"/>
    </location>
</feature>
<dbReference type="SMART" id="SM01285">
    <property type="entry name" value="FACT-Spt16_Nlob"/>
    <property type="match status" value="1"/>
</dbReference>
<feature type="compositionally biased region" description="Polar residues" evidence="12">
    <location>
        <begin position="461"/>
        <end position="476"/>
    </location>
</feature>
<evidence type="ECO:0000313" key="16">
    <source>
        <dbReference type="Proteomes" id="UP000887574"/>
    </source>
</evidence>
<evidence type="ECO:0000256" key="6">
    <source>
        <dbReference type="ARBA" id="ARBA00023054"/>
    </source>
</evidence>
<dbReference type="WBParaSite" id="jg9857">
    <property type="protein sequence ID" value="jg9857"/>
    <property type="gene ID" value="jg9857"/>
</dbReference>
<dbReference type="InterPro" id="IPR000994">
    <property type="entry name" value="Pept_M24"/>
</dbReference>
<dbReference type="FunFam" id="2.30.29.210:FF:000001">
    <property type="entry name" value="FACT complex subunit spt16"/>
    <property type="match status" value="1"/>
</dbReference>
<dbReference type="InterPro" id="IPR011993">
    <property type="entry name" value="PH-like_dom_sf"/>
</dbReference>
<dbReference type="FunFam" id="2.30.29.150:FF:000003">
    <property type="entry name" value="FACT complex subunit SPT16"/>
    <property type="match status" value="1"/>
</dbReference>
<evidence type="ECO:0000256" key="9">
    <source>
        <dbReference type="ARBA" id="ARBA00023242"/>
    </source>
</evidence>
<dbReference type="AlphaFoldDB" id="A0A915EWT7"/>
<evidence type="ECO:0000259" key="13">
    <source>
        <dbReference type="SMART" id="SM01285"/>
    </source>
</evidence>
<feature type="domain" description="FACT complex subunit SPT16 N-terminal lobe" evidence="13">
    <location>
        <begin position="5"/>
        <end position="165"/>
    </location>
</feature>
<evidence type="ECO:0000256" key="8">
    <source>
        <dbReference type="ARBA" id="ARBA00023204"/>
    </source>
</evidence>
<feature type="compositionally biased region" description="Basic and acidic residues" evidence="12">
    <location>
        <begin position="947"/>
        <end position="977"/>
    </location>
</feature>
<dbReference type="InterPro" id="IPR036005">
    <property type="entry name" value="Creatinase/aminopeptidase-like"/>
</dbReference>
<keyword evidence="5 10" id="KW-0805">Transcription regulation</keyword>
<comment type="function">
    <text evidence="10">Component of the FACT complex, a general chromatin factor that acts to reorganize nucleosomes. The FACT complex is involved in multiple processes that require DNA as a template such as mRNA elongation, DNA replication and DNA repair. During transcription elongation the FACT complex acts as a histone chaperone that both destabilizes and restores nucleosomal structure. It facilitates the passage of RNA polymerase II and transcription by promoting the dissociation of one histone H2A-H2B dimer from the nucleosome, then subsequently promotes the reestablishment of the nucleosome following the passage of RNA polymerase II.</text>
</comment>
<comment type="subcellular location">
    <subcellularLocation>
        <location evidence="10">Nucleus</location>
    </subcellularLocation>
    <subcellularLocation>
        <location evidence="10">Chromosome</location>
    </subcellularLocation>
</comment>
<feature type="coiled-coil region" evidence="11">
    <location>
        <begin position="581"/>
        <end position="608"/>
    </location>
</feature>
<feature type="region of interest" description="Disordered" evidence="12">
    <location>
        <begin position="460"/>
        <end position="482"/>
    </location>
</feature>
<evidence type="ECO:0000256" key="2">
    <source>
        <dbReference type="ARBA" id="ARBA00022454"/>
    </source>
</evidence>
<keyword evidence="6 11" id="KW-0175">Coiled coil</keyword>
<keyword evidence="9 10" id="KW-0539">Nucleus</keyword>
<evidence type="ECO:0000256" key="10">
    <source>
        <dbReference type="RuleBase" id="RU367052"/>
    </source>
</evidence>
<dbReference type="Gene3D" id="2.30.29.150">
    <property type="match status" value="1"/>
</dbReference>
<dbReference type="Gene3D" id="2.30.29.210">
    <property type="entry name" value="FACT complex subunit Spt16p/Cdc68p"/>
    <property type="match status" value="1"/>
</dbReference>
<dbReference type="SMART" id="SM01286">
    <property type="entry name" value="SPT16"/>
    <property type="match status" value="1"/>
</dbReference>
<dbReference type="InterPro" id="IPR013953">
    <property type="entry name" value="FACT_SPT16_M"/>
</dbReference>
<proteinExistence type="inferred from homology"/>
<keyword evidence="3 10" id="KW-0235">DNA replication</keyword>
<feature type="compositionally biased region" description="Acidic residues" evidence="12">
    <location>
        <begin position="892"/>
        <end position="928"/>
    </location>
</feature>
<evidence type="ECO:0000259" key="15">
    <source>
        <dbReference type="SMART" id="SM01287"/>
    </source>
</evidence>
<evidence type="ECO:0000256" key="12">
    <source>
        <dbReference type="SAM" id="MobiDB-lite"/>
    </source>
</evidence>
<evidence type="ECO:0000256" key="1">
    <source>
        <dbReference type="ARBA" id="ARBA00010779"/>
    </source>
</evidence>
<evidence type="ECO:0000256" key="4">
    <source>
        <dbReference type="ARBA" id="ARBA00022763"/>
    </source>
</evidence>
<dbReference type="SUPFAM" id="SSF50729">
    <property type="entry name" value="PH domain-like"/>
    <property type="match status" value="1"/>
</dbReference>
<evidence type="ECO:0000313" key="17">
    <source>
        <dbReference type="WBParaSite" id="jg9857"/>
    </source>
</evidence>
<reference evidence="17" key="1">
    <citation type="submission" date="2022-11" db="UniProtKB">
        <authorList>
            <consortium name="WormBaseParasite"/>
        </authorList>
    </citation>
    <scope>IDENTIFICATION</scope>
</reference>
<comment type="subunit">
    <text evidence="10">Component of the FACT complex.</text>
</comment>
<dbReference type="Gene3D" id="3.90.230.10">
    <property type="entry name" value="Creatinase/methionine aminopeptidase superfamily"/>
    <property type="match status" value="1"/>
</dbReference>
<dbReference type="GO" id="GO:0006281">
    <property type="term" value="P:DNA repair"/>
    <property type="evidence" value="ECO:0007669"/>
    <property type="project" value="UniProtKB-UniRule"/>
</dbReference>
<dbReference type="SUPFAM" id="SSF55920">
    <property type="entry name" value="Creatinase/aminopeptidase"/>
    <property type="match status" value="1"/>
</dbReference>
<dbReference type="Pfam" id="PF00557">
    <property type="entry name" value="Peptidase_M24"/>
    <property type="match status" value="1"/>
</dbReference>
<dbReference type="PANTHER" id="PTHR13980">
    <property type="entry name" value="CDC68 RELATED"/>
    <property type="match status" value="1"/>
</dbReference>
<dbReference type="SMART" id="SM01287">
    <property type="entry name" value="Rtt106"/>
    <property type="match status" value="1"/>
</dbReference>
<dbReference type="PANTHER" id="PTHR13980:SF15">
    <property type="entry name" value="FACT COMPLEX SUBUNIT SPT16"/>
    <property type="match status" value="1"/>
</dbReference>
<dbReference type="InterPro" id="IPR056595">
    <property type="entry name" value="Fact-SPT16_PH"/>
</dbReference>
<dbReference type="InterPro" id="IPR040258">
    <property type="entry name" value="Spt16"/>
</dbReference>
<keyword evidence="16" id="KW-1185">Reference proteome</keyword>
<dbReference type="Gene3D" id="3.40.350.10">
    <property type="entry name" value="Creatinase/prolidase N-terminal domain"/>
    <property type="match status" value="1"/>
</dbReference>
<dbReference type="Gene3D" id="2.30.29.30">
    <property type="entry name" value="Pleckstrin-homology domain (PH domain)/Phosphotyrosine-binding domain (PTB)"/>
    <property type="match status" value="1"/>
</dbReference>
<feature type="domain" description="FACT complex subunit SPT16 middle" evidence="14">
    <location>
        <begin position="493"/>
        <end position="652"/>
    </location>
</feature>
<dbReference type="InterPro" id="IPR029149">
    <property type="entry name" value="Creatin/AminoP/Spt16_N"/>
</dbReference>
<sequence>MSLKVDKDYFIKRATRIYEYWNKNHDLAGINSFLFMVGNSEDDSIQYSKSHSLQTWLFNCSLPDTLLLLTKSGIYFLGSDRKAQFFSPLDTKENLHPTVPPFSSFNRNKGDKDKANFEKLIGVATAEGKSCGFFAKDKADSDFSKSWEAVVKSKNLSLVDISLHFAKLFAVKDEKELEIMKKSAEASVNAWSDLRKKLVSIVDTEKKVRHNKLSDEFEKNMLTVQVQGHLAKTNALEICYTPIIQSGDQCALKFSAQSNEKILHYGSINCSLGARYLFYCSNVGRTLMVMPTGLMEELYDLLLTTELEAGVKHFTEKKPSYLQYLVKTSFGFVTGIEFREGLLLINEKCKQTVEKNMTFVVALASIFISDTILVCDNGPNEVLTERAKSRLRSNIIRFREPDAVAADVQEDAPNLRRNQRSVVLQEQTRHKQTNEEKRKERQKELAETLNREARQRLSVLPGSTNTQKTKKSNISYKSEDKFPDEPEVERLMIYVDKKHDTVIVPIFGIPVPFHISMIKNASQTVEGDYTFLRINFTHPGSQIGKDNAQFPNPLAKFVKELSFKSSNVREPGETNPPSSNLSTALRLIKEMQKRFRTMEAEEREKEGAVKQDKLILSTGKGNPRLKDLYVRPNIIAKRISGSLEAHLNGFRYTSLRGDKIDVLYNNIKHAFFQPCDNEMIILLHFHLKHPVLWGKKKYADVQFYTEVGEITTDLNKYHHMQDRDDMQSEQMERDMRKKLNLAFQNFCDKVVRLTNEAVDFDTPFSELGFIGVPFRSSATLKPTSSCLVNLTEWPPFVITLEEVELVHFERVTSNTKSFDMVIVFKDYHKKTQQVGHIPSSSLDSIKDWLNSCDIRYSEGPMSLNWNNIMKTITEDPEAFFEGGGWNFILKESDEDEEDEESEESSFAPSDDDESGSDDEDEEDDDDASVADSSDSGSEEGDLESDESEGKDWSDLEEEAAKADKEKERGVDDRDVDRKRKGAPKGRGGPAPSAKRRR</sequence>
<dbReference type="GO" id="GO:0031491">
    <property type="term" value="F:nucleosome binding"/>
    <property type="evidence" value="ECO:0007669"/>
    <property type="project" value="TreeGrafter"/>
</dbReference>
<keyword evidence="4 10" id="KW-0227">DNA damage</keyword>
<dbReference type="Pfam" id="PF24824">
    <property type="entry name" value="PH_SPT16"/>
    <property type="match status" value="1"/>
</dbReference>
<dbReference type="InterPro" id="IPR029148">
    <property type="entry name" value="FACT-SPT16_Nlobe"/>
</dbReference>
<evidence type="ECO:0000256" key="3">
    <source>
        <dbReference type="ARBA" id="ARBA00022705"/>
    </source>
</evidence>
<dbReference type="InterPro" id="IPR048969">
    <property type="entry name" value="FACT_SPT16_C"/>
</dbReference>
<dbReference type="Pfam" id="PF14826">
    <property type="entry name" value="FACT-Spt16_Nlob"/>
    <property type="match status" value="1"/>
</dbReference>
<protein>
    <recommendedName>
        <fullName evidence="10">FACT complex subunit</fullName>
    </recommendedName>
</protein>
<dbReference type="GO" id="GO:0035101">
    <property type="term" value="C:FACT complex"/>
    <property type="evidence" value="ECO:0007669"/>
    <property type="project" value="UniProtKB-UniRule"/>
</dbReference>
<accession>A0A915EWT7</accession>
<dbReference type="GO" id="GO:0006368">
    <property type="term" value="P:transcription elongation by RNA polymerase II"/>
    <property type="evidence" value="ECO:0007669"/>
    <property type="project" value="TreeGrafter"/>
</dbReference>
<evidence type="ECO:0000259" key="14">
    <source>
        <dbReference type="SMART" id="SM01286"/>
    </source>
</evidence>
<comment type="similarity">
    <text evidence="1 10">Belongs to the peptidase M24 family. SPT16 subfamily.</text>
</comment>
<keyword evidence="2 10" id="KW-0158">Chromosome</keyword>
<keyword evidence="8 10" id="KW-0234">DNA repair</keyword>
<evidence type="ECO:0000256" key="7">
    <source>
        <dbReference type="ARBA" id="ARBA00023163"/>
    </source>
</evidence>
<dbReference type="Pfam" id="PF08644">
    <property type="entry name" value="SPT16"/>
    <property type="match status" value="1"/>
</dbReference>
<dbReference type="InterPro" id="IPR013719">
    <property type="entry name" value="RTT106/SPT16-like_middle_dom"/>
</dbReference>
<dbReference type="Pfam" id="PF21091">
    <property type="entry name" value="SPT16_C"/>
    <property type="match status" value="1"/>
</dbReference>